<reference evidence="1" key="1">
    <citation type="submission" date="2022-12" db="EMBL/GenBank/DDBJ databases">
        <title>Isolation and characterisation of novel Methanocorpusculum spp. from native Australian herbivores indicates the genus is ancestrally host-associated.</title>
        <authorList>
            <person name="Volmer J.G."/>
            <person name="Soo R.M."/>
            <person name="Evans P.N."/>
            <person name="Hoedt E.C."/>
            <person name="Astorga Alsina A.L."/>
            <person name="Woodcroft B.J."/>
            <person name="Tyson G.W."/>
            <person name="Hugenholtz P."/>
            <person name="Morrison M."/>
        </authorList>
    </citation>
    <scope>NUCLEOTIDE SEQUENCE</scope>
    <source>
        <strain evidence="1">MG</strain>
    </source>
</reference>
<protein>
    <submittedName>
        <fullName evidence="1">Uncharacterized protein</fullName>
    </submittedName>
</protein>
<evidence type="ECO:0000313" key="1">
    <source>
        <dbReference type="EMBL" id="MCZ0859960.1"/>
    </source>
</evidence>
<name>A0ABT4IDZ2_9EURY</name>
<accession>A0ABT4IDZ2</accession>
<dbReference type="RefSeq" id="WP_268924184.1">
    <property type="nucleotide sequence ID" value="NZ_JAPTGB010000003.1"/>
</dbReference>
<dbReference type="Proteomes" id="UP001141422">
    <property type="component" value="Unassembled WGS sequence"/>
</dbReference>
<evidence type="ECO:0000313" key="2">
    <source>
        <dbReference type="Proteomes" id="UP001141422"/>
    </source>
</evidence>
<proteinExistence type="predicted"/>
<dbReference type="EMBL" id="JAPTGB010000003">
    <property type="protein sequence ID" value="MCZ0859960.1"/>
    <property type="molecule type" value="Genomic_DNA"/>
</dbReference>
<sequence length="182" mass="19390">MGSWTDRYLLYMAAAGEMGYGERISGNFAKIEEVLGVNEDTLDTHRQSHDTDINGDVLVSADIIVPAPHVVQGKSVCDYVITPVRPLVDGTDIVVGTPGMIQIYQVPPGQTLSGSLPVRTNGNGVFPTITCVDVNMDVLATYTLTQTMVEYPIPTGTAGIYGSKGSAYTGVYIILGKFTVSP</sequence>
<gene>
    <name evidence="1" type="ORF">O0S10_01795</name>
</gene>
<organism evidence="1 2">
    <name type="scientific">Methanocorpusculum petauri</name>
    <dbReference type="NCBI Taxonomy" id="3002863"/>
    <lineage>
        <taxon>Archaea</taxon>
        <taxon>Methanobacteriati</taxon>
        <taxon>Methanobacteriota</taxon>
        <taxon>Stenosarchaea group</taxon>
        <taxon>Methanomicrobia</taxon>
        <taxon>Methanomicrobiales</taxon>
        <taxon>Methanocorpusculaceae</taxon>
        <taxon>Methanocorpusculum</taxon>
    </lineage>
</organism>
<comment type="caution">
    <text evidence="1">The sequence shown here is derived from an EMBL/GenBank/DDBJ whole genome shotgun (WGS) entry which is preliminary data.</text>
</comment>
<keyword evidence="2" id="KW-1185">Reference proteome</keyword>